<comment type="caution">
    <text evidence="2">The sequence shown here is derived from an EMBL/GenBank/DDBJ whole genome shotgun (WGS) entry which is preliminary data.</text>
</comment>
<gene>
    <name evidence="2" type="ORF">Cch02nite_57460</name>
</gene>
<organism evidence="2 3">
    <name type="scientific">Catellatospora chokoriensis</name>
    <dbReference type="NCBI Taxonomy" id="310353"/>
    <lineage>
        <taxon>Bacteria</taxon>
        <taxon>Bacillati</taxon>
        <taxon>Actinomycetota</taxon>
        <taxon>Actinomycetes</taxon>
        <taxon>Micromonosporales</taxon>
        <taxon>Micromonosporaceae</taxon>
        <taxon>Catellatospora</taxon>
    </lineage>
</organism>
<dbReference type="InterPro" id="IPR024775">
    <property type="entry name" value="DinB-like"/>
</dbReference>
<dbReference type="Gene3D" id="1.20.120.450">
    <property type="entry name" value="dinb family like domain"/>
    <property type="match status" value="1"/>
</dbReference>
<evidence type="ECO:0000313" key="3">
    <source>
        <dbReference type="Proteomes" id="UP000619293"/>
    </source>
</evidence>
<accession>A0A8J3K4E9</accession>
<proteinExistence type="predicted"/>
<dbReference type="InterPro" id="IPR034660">
    <property type="entry name" value="DinB/YfiT-like"/>
</dbReference>
<dbReference type="EMBL" id="BONG01000043">
    <property type="protein sequence ID" value="GIF92302.1"/>
    <property type="molecule type" value="Genomic_DNA"/>
</dbReference>
<sequence>MTMTFQLPDAIAALSRTPDVLDALLGDLGDGWTRHRPADGEWSAHDVLGHFIHGERTDWIPRTRIILDHGTSVPFAPFDRDGHVAIAADRSTAELLDLFRTLRAENVAALRGFELTDGDLDREGAHPAFGPVTLGQLLATWTTHDHVHLGQITQALATRYTAEVGPWHAYLWE</sequence>
<dbReference type="Proteomes" id="UP000619293">
    <property type="component" value="Unassembled WGS sequence"/>
</dbReference>
<evidence type="ECO:0000313" key="2">
    <source>
        <dbReference type="EMBL" id="GIF92302.1"/>
    </source>
</evidence>
<dbReference type="AlphaFoldDB" id="A0A8J3K4E9"/>
<feature type="domain" description="DinB-like" evidence="1">
    <location>
        <begin position="13"/>
        <end position="152"/>
    </location>
</feature>
<name>A0A8J3K4E9_9ACTN</name>
<dbReference type="SUPFAM" id="SSF109854">
    <property type="entry name" value="DinB/YfiT-like putative metalloenzymes"/>
    <property type="match status" value="1"/>
</dbReference>
<keyword evidence="3" id="KW-1185">Reference proteome</keyword>
<evidence type="ECO:0000259" key="1">
    <source>
        <dbReference type="Pfam" id="PF12867"/>
    </source>
</evidence>
<reference evidence="2 3" key="1">
    <citation type="submission" date="2021-01" db="EMBL/GenBank/DDBJ databases">
        <title>Whole genome shotgun sequence of Catellatospora chokoriensis NBRC 107358.</title>
        <authorList>
            <person name="Komaki H."/>
            <person name="Tamura T."/>
        </authorList>
    </citation>
    <scope>NUCLEOTIDE SEQUENCE [LARGE SCALE GENOMIC DNA]</scope>
    <source>
        <strain evidence="2 3">NBRC 107358</strain>
    </source>
</reference>
<dbReference type="Pfam" id="PF12867">
    <property type="entry name" value="DinB_2"/>
    <property type="match status" value="1"/>
</dbReference>
<protein>
    <recommendedName>
        <fullName evidence="1">DinB-like domain-containing protein</fullName>
    </recommendedName>
</protein>